<dbReference type="InterPro" id="IPR036691">
    <property type="entry name" value="Endo/exonu/phosph_ase_sf"/>
</dbReference>
<reference evidence="2" key="1">
    <citation type="submission" date="2025-08" db="UniProtKB">
        <authorList>
            <consortium name="RefSeq"/>
        </authorList>
    </citation>
    <scope>IDENTIFICATION</scope>
    <source>
        <tissue evidence="2">Gonads</tissue>
    </source>
</reference>
<name>A0A6J2XN24_SITOR</name>
<proteinExistence type="predicted"/>
<keyword evidence="1" id="KW-1185">Reference proteome</keyword>
<gene>
    <name evidence="2" type="primary">LOC115879489</name>
</gene>
<protein>
    <submittedName>
        <fullName evidence="2">Uncharacterized protein LOC115879489</fullName>
    </submittedName>
</protein>
<sequence>MDRHIHEDIEKRQLTWFGHVKRMNVDRWPRKILEWTPLERRKRGRPRRSWRDDINQAMAARNLDEDEVFDKRMEIGRRDGNSFEKSPAIDKIPRHEKIILLGDLNARIGNEVVDGIKQKYNENITNRNGEILTEFCGQNELRINKTYFPHKEQHKYTFYDNRNNKSIIDYVITNRSFLPQQIIDIRILSSANIGTDHKLVLGKIRIGAPLSKKRPSIKTEKFNIESLNHESTQQLYSNRCQTHVTLNSIVQFDTPNTAWNKLKENICKGAKEALGTRTVSHNRRPNIKPWFTLEVKNITRENKEKYLQYKKSPTPESRNIYTEIRSRTNNRVREIKEEYWQRFSSEMESDGAQKRIWKMLRGLKQETNETMQLRTIAEDTWEKYFRDLYAETDEPMEAQETSQRDNTEDHAQITYKQTFSESAPEFDLNREPEETVALFEFLLLLILHRPIGCEEKVKGRIVGSVPHMRILGALCVGYDTGTVDVCDYCKYSG</sequence>
<accession>A0A6J2XN24</accession>
<dbReference type="OrthoDB" id="6765124at2759"/>
<dbReference type="RefSeq" id="XP_030752250.1">
    <property type="nucleotide sequence ID" value="XM_030896390.1"/>
</dbReference>
<dbReference type="InParanoid" id="A0A6J2XN24"/>
<dbReference type="KEGG" id="soy:115879489"/>
<dbReference type="AlphaFoldDB" id="A0A6J2XN24"/>
<dbReference type="Proteomes" id="UP000504635">
    <property type="component" value="Unplaced"/>
</dbReference>
<evidence type="ECO:0000313" key="2">
    <source>
        <dbReference type="RefSeq" id="XP_030752250.1"/>
    </source>
</evidence>
<dbReference type="Gene3D" id="3.60.10.10">
    <property type="entry name" value="Endonuclease/exonuclease/phosphatase"/>
    <property type="match status" value="1"/>
</dbReference>
<evidence type="ECO:0000313" key="1">
    <source>
        <dbReference type="Proteomes" id="UP000504635"/>
    </source>
</evidence>
<organism evidence="1 2">
    <name type="scientific">Sitophilus oryzae</name>
    <name type="common">Rice weevil</name>
    <name type="synonym">Curculio oryzae</name>
    <dbReference type="NCBI Taxonomy" id="7048"/>
    <lineage>
        <taxon>Eukaryota</taxon>
        <taxon>Metazoa</taxon>
        <taxon>Ecdysozoa</taxon>
        <taxon>Arthropoda</taxon>
        <taxon>Hexapoda</taxon>
        <taxon>Insecta</taxon>
        <taxon>Pterygota</taxon>
        <taxon>Neoptera</taxon>
        <taxon>Endopterygota</taxon>
        <taxon>Coleoptera</taxon>
        <taxon>Polyphaga</taxon>
        <taxon>Cucujiformia</taxon>
        <taxon>Curculionidae</taxon>
        <taxon>Dryophthorinae</taxon>
        <taxon>Sitophilus</taxon>
    </lineage>
</organism>
<dbReference type="SUPFAM" id="SSF56219">
    <property type="entry name" value="DNase I-like"/>
    <property type="match status" value="1"/>
</dbReference>
<dbReference type="GeneID" id="115879489"/>